<dbReference type="OrthoDB" id="2418663at2759"/>
<protein>
    <submittedName>
        <fullName evidence="2">1975_t:CDS:1</fullName>
    </submittedName>
</protein>
<feature type="compositionally biased region" description="Basic and acidic residues" evidence="1">
    <location>
        <begin position="187"/>
        <end position="199"/>
    </location>
</feature>
<evidence type="ECO:0000313" key="3">
    <source>
        <dbReference type="Proteomes" id="UP000789396"/>
    </source>
</evidence>
<comment type="caution">
    <text evidence="2">The sequence shown here is derived from an EMBL/GenBank/DDBJ whole genome shotgun (WGS) entry which is preliminary data.</text>
</comment>
<feature type="compositionally biased region" description="Polar residues" evidence="1">
    <location>
        <begin position="169"/>
        <end position="186"/>
    </location>
</feature>
<feature type="region of interest" description="Disordered" evidence="1">
    <location>
        <begin position="169"/>
        <end position="227"/>
    </location>
</feature>
<sequence>MQETTKPSVYKTSKIYYKSLKESTSNKLSNIRKRLSTISSLDSGVSWLDESDSEEFPNPTHNNKFQNGINNSNNNTTNCNNVEVETSSICDKQNGISKNFSDVTPLKPTDCVTSKFIEIIEITPDSDKLTENAASRLKRSFAPLRLTQASRRAKNIPIKKFNTLNTYASSNDPSTGTHAQITNSSCRDPEKYSSGDIKAHQTTSTNSSLVIPSQNNKSYNSHCSEIEGDERSRNIVKTKEHKNPVEKVKWRIKKFFIIKNNRNFKADAERPNSSNNKWN</sequence>
<name>A0A9N9HKD1_9GLOM</name>
<reference evidence="2" key="1">
    <citation type="submission" date="2021-06" db="EMBL/GenBank/DDBJ databases">
        <authorList>
            <person name="Kallberg Y."/>
            <person name="Tangrot J."/>
            <person name="Rosling A."/>
        </authorList>
    </citation>
    <scope>NUCLEOTIDE SEQUENCE</scope>
    <source>
        <strain evidence="2">IN212</strain>
    </source>
</reference>
<evidence type="ECO:0000256" key="1">
    <source>
        <dbReference type="SAM" id="MobiDB-lite"/>
    </source>
</evidence>
<dbReference type="EMBL" id="CAJVPZ010017960">
    <property type="protein sequence ID" value="CAG8683563.1"/>
    <property type="molecule type" value="Genomic_DNA"/>
</dbReference>
<organism evidence="2 3">
    <name type="scientific">Racocetra fulgida</name>
    <dbReference type="NCBI Taxonomy" id="60492"/>
    <lineage>
        <taxon>Eukaryota</taxon>
        <taxon>Fungi</taxon>
        <taxon>Fungi incertae sedis</taxon>
        <taxon>Mucoromycota</taxon>
        <taxon>Glomeromycotina</taxon>
        <taxon>Glomeromycetes</taxon>
        <taxon>Diversisporales</taxon>
        <taxon>Gigasporaceae</taxon>
        <taxon>Racocetra</taxon>
    </lineage>
</organism>
<proteinExistence type="predicted"/>
<dbReference type="Proteomes" id="UP000789396">
    <property type="component" value="Unassembled WGS sequence"/>
</dbReference>
<keyword evidence="3" id="KW-1185">Reference proteome</keyword>
<feature type="compositionally biased region" description="Polar residues" evidence="1">
    <location>
        <begin position="200"/>
        <end position="223"/>
    </location>
</feature>
<accession>A0A9N9HKD1</accession>
<evidence type="ECO:0000313" key="2">
    <source>
        <dbReference type="EMBL" id="CAG8683563.1"/>
    </source>
</evidence>
<gene>
    <name evidence="2" type="ORF">RFULGI_LOCUS9714</name>
</gene>
<dbReference type="AlphaFoldDB" id="A0A9N9HKD1"/>